<dbReference type="InterPro" id="IPR016163">
    <property type="entry name" value="Ald_DH_C"/>
</dbReference>
<evidence type="ECO:0000313" key="4">
    <source>
        <dbReference type="Proteomes" id="UP001223586"/>
    </source>
</evidence>
<evidence type="ECO:0000313" key="3">
    <source>
        <dbReference type="EMBL" id="MDQ0176504.1"/>
    </source>
</evidence>
<keyword evidence="1" id="KW-0560">Oxidoreductase</keyword>
<name>A0ABT9WTF8_9BACI</name>
<dbReference type="Pfam" id="PF00171">
    <property type="entry name" value="Aldedh"/>
    <property type="match status" value="1"/>
</dbReference>
<dbReference type="InterPro" id="IPR016161">
    <property type="entry name" value="Ald_DH/histidinol_DH"/>
</dbReference>
<sequence length="451" mass="48292">MAINLAKENAHEFEIETFIHEAKQAQKVYADFTQEQVDKIVEAVSLELTEAAEDLAIKAHTETGFGNIKDKTTKNLFASQQVYESIKNEKTVGVIHRDDVNKVIEVGVPMGVIAALVPVTNPTSTVIFKTLIALKTRNAIVLSPHPKAVNTIVEAARLVEAAAIEAGAPKGIVQVIESPSLEGTQALMKHDDIALILATGGGPMVKAAYSSGNPAIGVGPGNAPTFIEKTADIKAAIDKIITSKTFDHGTICASEQSLVVEKSVKEQVVQELKNRHAYFMNQKESEQVAKFIMRENGTMNPQIVGKPATDIAKLCGIIIPTDTTVLISEETTIGSDNPYSREKLTPILALYTVDDWEEGIATCNAILENEGAGHTAILHTTDGDLVQDFGLRIKASRILINTPGTFGGIGLSTKLSPSLTLGCGAIGGSSITDNVSIRQLMNINRIAYDNQ</sequence>
<dbReference type="Gene3D" id="3.40.605.10">
    <property type="entry name" value="Aldehyde Dehydrogenase, Chain A, domain 1"/>
    <property type="match status" value="1"/>
</dbReference>
<gene>
    <name evidence="3" type="ORF">J2S08_002348</name>
</gene>
<keyword evidence="4" id="KW-1185">Reference proteome</keyword>
<dbReference type="InterPro" id="IPR015590">
    <property type="entry name" value="Aldehyde_DH_dom"/>
</dbReference>
<dbReference type="SUPFAM" id="SSF53720">
    <property type="entry name" value="ALDH-like"/>
    <property type="match status" value="1"/>
</dbReference>
<proteinExistence type="predicted"/>
<evidence type="ECO:0000259" key="2">
    <source>
        <dbReference type="Pfam" id="PF00171"/>
    </source>
</evidence>
<dbReference type="EMBL" id="JAUSTT010000013">
    <property type="protein sequence ID" value="MDQ0176504.1"/>
    <property type="molecule type" value="Genomic_DNA"/>
</dbReference>
<protein>
    <submittedName>
        <fullName evidence="3">Acetaldehyde dehydrogenase (Acetylating)</fullName>
    </submittedName>
</protein>
<dbReference type="Proteomes" id="UP001223586">
    <property type="component" value="Unassembled WGS sequence"/>
</dbReference>
<dbReference type="InterPro" id="IPR013357">
    <property type="entry name" value="Acetaldehyde_DH_acetylating"/>
</dbReference>
<dbReference type="RefSeq" id="WP_307229699.1">
    <property type="nucleotide sequence ID" value="NZ_JAUSTT010000013.1"/>
</dbReference>
<accession>A0ABT9WTF8</accession>
<comment type="caution">
    <text evidence="3">The sequence shown here is derived from an EMBL/GenBank/DDBJ whole genome shotgun (WGS) entry which is preliminary data.</text>
</comment>
<dbReference type="CDD" id="cd07122">
    <property type="entry name" value="ALDH_F20_ACDH"/>
    <property type="match status" value="1"/>
</dbReference>
<organism evidence="3 4">
    <name type="scientific">Bacillus chungangensis</name>
    <dbReference type="NCBI Taxonomy" id="587633"/>
    <lineage>
        <taxon>Bacteria</taxon>
        <taxon>Bacillati</taxon>
        <taxon>Bacillota</taxon>
        <taxon>Bacilli</taxon>
        <taxon>Bacillales</taxon>
        <taxon>Bacillaceae</taxon>
        <taxon>Bacillus</taxon>
    </lineage>
</organism>
<dbReference type="NCBIfam" id="TIGR02518">
    <property type="entry name" value="EutH_ACDH"/>
    <property type="match status" value="1"/>
</dbReference>
<reference evidence="3 4" key="1">
    <citation type="submission" date="2023-07" db="EMBL/GenBank/DDBJ databases">
        <title>Genomic Encyclopedia of Type Strains, Phase IV (KMG-IV): sequencing the most valuable type-strain genomes for metagenomic binning, comparative biology and taxonomic classification.</title>
        <authorList>
            <person name="Goeker M."/>
        </authorList>
    </citation>
    <scope>NUCLEOTIDE SEQUENCE [LARGE SCALE GENOMIC DNA]</scope>
    <source>
        <strain evidence="3 4">DSM 23837</strain>
    </source>
</reference>
<dbReference type="PANTHER" id="PTHR11699">
    <property type="entry name" value="ALDEHYDE DEHYDROGENASE-RELATED"/>
    <property type="match status" value="1"/>
</dbReference>
<dbReference type="InterPro" id="IPR016162">
    <property type="entry name" value="Ald_DH_N"/>
</dbReference>
<dbReference type="Gene3D" id="3.40.309.10">
    <property type="entry name" value="Aldehyde Dehydrogenase, Chain A, domain 2"/>
    <property type="match status" value="1"/>
</dbReference>
<feature type="domain" description="Aldehyde dehydrogenase" evidence="2">
    <location>
        <begin position="10"/>
        <end position="407"/>
    </location>
</feature>
<evidence type="ECO:0000256" key="1">
    <source>
        <dbReference type="ARBA" id="ARBA00023002"/>
    </source>
</evidence>